<organism evidence="2 3">
    <name type="scientific">Alternaria alternata</name>
    <name type="common">Alternaria rot fungus</name>
    <name type="synonym">Torula alternata</name>
    <dbReference type="NCBI Taxonomy" id="5599"/>
    <lineage>
        <taxon>Eukaryota</taxon>
        <taxon>Fungi</taxon>
        <taxon>Dikarya</taxon>
        <taxon>Ascomycota</taxon>
        <taxon>Pezizomycotina</taxon>
        <taxon>Dothideomycetes</taxon>
        <taxon>Pleosporomycetidae</taxon>
        <taxon>Pleosporales</taxon>
        <taxon>Pleosporineae</taxon>
        <taxon>Pleosporaceae</taxon>
        <taxon>Alternaria</taxon>
        <taxon>Alternaria sect. Alternaria</taxon>
        <taxon>Alternaria alternata complex</taxon>
    </lineage>
</organism>
<dbReference type="VEuPathDB" id="FungiDB:CC77DRAFT_1008784"/>
<dbReference type="KEGG" id="aalt:CC77DRAFT_1008784"/>
<name>A0A177DLE5_ALTAL</name>
<dbReference type="RefSeq" id="XP_018386175.1">
    <property type="nucleotide sequence ID" value="XM_018523558.1"/>
</dbReference>
<protein>
    <submittedName>
        <fullName evidence="2">Uncharacterized protein</fullName>
    </submittedName>
</protein>
<feature type="region of interest" description="Disordered" evidence="1">
    <location>
        <begin position="1"/>
        <end position="33"/>
    </location>
</feature>
<evidence type="ECO:0000256" key="1">
    <source>
        <dbReference type="SAM" id="MobiDB-lite"/>
    </source>
</evidence>
<feature type="region of interest" description="Disordered" evidence="1">
    <location>
        <begin position="76"/>
        <end position="108"/>
    </location>
</feature>
<reference evidence="2 3" key="1">
    <citation type="submission" date="2016-05" db="EMBL/GenBank/DDBJ databases">
        <title>Comparative analysis of secretome profiles of manganese(II)-oxidizing ascomycete fungi.</title>
        <authorList>
            <consortium name="DOE Joint Genome Institute"/>
            <person name="Zeiner C.A."/>
            <person name="Purvine S.O."/>
            <person name="Zink E.M."/>
            <person name="Wu S."/>
            <person name="Pasa-Tolic L."/>
            <person name="Chaput D.L."/>
            <person name="Haridas S."/>
            <person name="Grigoriev I.V."/>
            <person name="Santelli C.M."/>
            <person name="Hansel C.M."/>
        </authorList>
    </citation>
    <scope>NUCLEOTIDE SEQUENCE [LARGE SCALE GENOMIC DNA]</scope>
    <source>
        <strain evidence="2 3">SRC1lrK2f</strain>
    </source>
</reference>
<feature type="compositionally biased region" description="Basic and acidic residues" evidence="1">
    <location>
        <begin position="193"/>
        <end position="207"/>
    </location>
</feature>
<proteinExistence type="predicted"/>
<feature type="compositionally biased region" description="Basic and acidic residues" evidence="1">
    <location>
        <begin position="88"/>
        <end position="108"/>
    </location>
</feature>
<dbReference type="EMBL" id="KV441478">
    <property type="protein sequence ID" value="OAG20754.1"/>
    <property type="molecule type" value="Genomic_DNA"/>
</dbReference>
<gene>
    <name evidence="2" type="ORF">CC77DRAFT_1008784</name>
</gene>
<dbReference type="GeneID" id="29109152"/>
<feature type="compositionally biased region" description="Acidic residues" evidence="1">
    <location>
        <begin position="174"/>
        <end position="184"/>
    </location>
</feature>
<accession>A0A177DLE5</accession>
<dbReference type="Proteomes" id="UP000077248">
    <property type="component" value="Unassembled WGS sequence"/>
</dbReference>
<evidence type="ECO:0000313" key="3">
    <source>
        <dbReference type="Proteomes" id="UP000077248"/>
    </source>
</evidence>
<keyword evidence="3" id="KW-1185">Reference proteome</keyword>
<evidence type="ECO:0000313" key="2">
    <source>
        <dbReference type="EMBL" id="OAG20754.1"/>
    </source>
</evidence>
<dbReference type="AlphaFoldDB" id="A0A177DLE5"/>
<sequence>MSKSVPQPRSAPSAPATMLLDHRPNQDEANNEIDDWLSSGLQSYVEEGQRMRDAADGISPARTSFVQRGTMHALDRYGERSHSLPPERWMRTPSEPHRDNNADTPPRTHERLRNAQVERPVIINGEGHNIHINCGPGQQNVHYSGLRNDGDNYDDEGYNDDRYSDDGYNNDYDHGDDDENDQDYDAGYQQSGRSRDARDNGRFHDGYGSHTRGRHMPYCACRDCQPDLTPDYGSSSSGSIDHW</sequence>
<feature type="region of interest" description="Disordered" evidence="1">
    <location>
        <begin position="141"/>
        <end position="211"/>
    </location>
</feature>